<evidence type="ECO:0000313" key="2">
    <source>
        <dbReference type="EMBL" id="THV42424.1"/>
    </source>
</evidence>
<gene>
    <name evidence="2" type="ORF">FAB82_07155</name>
</gene>
<dbReference type="InterPro" id="IPR010427">
    <property type="entry name" value="DUF1023"/>
</dbReference>
<evidence type="ECO:0000259" key="1">
    <source>
        <dbReference type="Pfam" id="PF06259"/>
    </source>
</evidence>
<protein>
    <recommendedName>
        <fullName evidence="1">DUF1023 domain-containing protein</fullName>
    </recommendedName>
</protein>
<reference evidence="3" key="1">
    <citation type="submission" date="2019-04" db="EMBL/GenBank/DDBJ databases">
        <title>Nocardioides xinjiangensis sp. nov.</title>
        <authorList>
            <person name="Liu S."/>
        </authorList>
    </citation>
    <scope>NUCLEOTIDE SEQUENCE [LARGE SCALE GENOMIC DNA]</scope>
    <source>
        <strain evidence="3">18</strain>
    </source>
</reference>
<dbReference type="EMBL" id="STGY01000025">
    <property type="protein sequence ID" value="THV42424.1"/>
    <property type="molecule type" value="Genomic_DNA"/>
</dbReference>
<proteinExistence type="predicted"/>
<dbReference type="Pfam" id="PF06259">
    <property type="entry name" value="Abhydrolase_8"/>
    <property type="match status" value="1"/>
</dbReference>
<feature type="domain" description="DUF1023" evidence="1">
    <location>
        <begin position="375"/>
        <end position="537"/>
    </location>
</feature>
<organism evidence="2 3">
    <name type="scientific">Glycomyces buryatensis</name>
    <dbReference type="NCBI Taxonomy" id="2570927"/>
    <lineage>
        <taxon>Bacteria</taxon>
        <taxon>Bacillati</taxon>
        <taxon>Actinomycetota</taxon>
        <taxon>Actinomycetes</taxon>
        <taxon>Glycomycetales</taxon>
        <taxon>Glycomycetaceae</taxon>
        <taxon>Glycomyces</taxon>
    </lineage>
</organism>
<keyword evidence="3" id="KW-1185">Reference proteome</keyword>
<dbReference type="AlphaFoldDB" id="A0A4S8QNY9"/>
<name>A0A4S8QNY9_9ACTN</name>
<comment type="caution">
    <text evidence="2">The sequence shown here is derived from an EMBL/GenBank/DDBJ whole genome shotgun (WGS) entry which is preliminary data.</text>
</comment>
<dbReference type="Proteomes" id="UP000308760">
    <property type="component" value="Unassembled WGS sequence"/>
</dbReference>
<evidence type="ECO:0000313" key="3">
    <source>
        <dbReference type="Proteomes" id="UP000308760"/>
    </source>
</evidence>
<accession>A0A4S8QNY9</accession>
<dbReference type="OrthoDB" id="5969911at2"/>
<reference evidence="2 3" key="2">
    <citation type="submission" date="2019-05" db="EMBL/GenBank/DDBJ databases">
        <title>Glycomyces buryatensis sp. nov.</title>
        <authorList>
            <person name="Nikitina E."/>
        </authorList>
    </citation>
    <scope>NUCLEOTIDE SEQUENCE [LARGE SCALE GENOMIC DNA]</scope>
    <source>
        <strain evidence="2 3">18</strain>
    </source>
</reference>
<sequence length="600" mass="65028">MSEMTWQDLRGLDCDAVRTLGDSWKSYSDNMIGQSQRLRDEVVKGHLGTDYYESDTADLVREQIGLTADRFEDDLSDYATIRLSTGLLEVADALEAEQNELTELIPLIESHDFEIAGGPAEYDVNMSGELHRAILTTNPPQWLCDMVGIEKPDGFFDLDRLKAVFNGVDLYGTAMELADQYQDWLRAVMSRAHDADDDAAAALAQMRENPAELPPQFGETYDELLQEYKSDLSSEVAGEMRAIAAGESGLSPGQVNEWWDGLSEAEREALIAEHPELVGPVDGIPVESRDTANRTVLDRDISGLDSRIAAKEDQLAGLDPDSDEHQRLQEEIDGLKTDRTDLARLQDRITDDDGNPETYDETGQSYYLLDFATEGSGQAVVSIGNPDTADNVNAYVPGTGGGIAGAGGGLMNRAETMAADAQDASPDTETATVLWMGYDAPDDLLQATDDKWAEQGSDELESFTEGVRASAEGEAANLTLTGHSYGSTMVGTAAVTEGVDADNMLFIGSPGVGTDTADALGAQDVYATRNDSDVIQYGTVHGTDPVDGSFGADTIHSDVDGKDSPWYEEYKDPIRNHSSYWDDTNLQGREDMADVVTGRA</sequence>